<dbReference type="AlphaFoldDB" id="E3MDT4"/>
<keyword evidence="2" id="KW-1185">Reference proteome</keyword>
<sequence>MPTALSYPGLRCVLEFLTPMKRLVTFILYSCLDLRYRIPIVSRNYSLRTIDKTIPLIIEKFEINKNCLNLNDYVIYNYSDGLGFTNGRGKCFERIYPSNLKPEEAMKKLLNSYLGVRSKIYVKCFFFNREIPEFVTPNFILQINELRCCFKYIDGFLPIIDSSSFPLKTLSTAICELTNLNHPVLTSAQELIVLYGFDGLTQLIKHNNTNKRVTFEKYNFRPVDLLVLIENWMKNGKEIGTTFKFHDYEDNHYMHFLLRELKEFKIESDHHSQVTPILRVPIDAFAEIHVSQDNENYIVVEVVSSKNEIDATEVQGSSKKERKS</sequence>
<dbReference type="PANTHER" id="PTHR31379:SF1">
    <property type="entry name" value="F-BOX C PROTEIN-RELATED"/>
    <property type="match status" value="1"/>
</dbReference>
<dbReference type="PANTHER" id="PTHR31379">
    <property type="entry name" value="F-BOX C PROTEIN-RELATED-RELATED"/>
    <property type="match status" value="1"/>
</dbReference>
<name>E3MDT4_CAERE</name>
<evidence type="ECO:0000313" key="2">
    <source>
        <dbReference type="Proteomes" id="UP000008281"/>
    </source>
</evidence>
<dbReference type="OrthoDB" id="5910677at2759"/>
<evidence type="ECO:0008006" key="3">
    <source>
        <dbReference type="Google" id="ProtNLM"/>
    </source>
</evidence>
<dbReference type="Pfam" id="PF12078">
    <property type="entry name" value="DUF3557"/>
    <property type="match status" value="1"/>
</dbReference>
<organism evidence="2">
    <name type="scientific">Caenorhabditis remanei</name>
    <name type="common">Caenorhabditis vulgaris</name>
    <dbReference type="NCBI Taxonomy" id="31234"/>
    <lineage>
        <taxon>Eukaryota</taxon>
        <taxon>Metazoa</taxon>
        <taxon>Ecdysozoa</taxon>
        <taxon>Nematoda</taxon>
        <taxon>Chromadorea</taxon>
        <taxon>Rhabditida</taxon>
        <taxon>Rhabditina</taxon>
        <taxon>Rhabditomorpha</taxon>
        <taxon>Rhabditoidea</taxon>
        <taxon>Rhabditidae</taxon>
        <taxon>Peloderinae</taxon>
        <taxon>Caenorhabditis</taxon>
    </lineage>
</organism>
<dbReference type="Proteomes" id="UP000008281">
    <property type="component" value="Unassembled WGS sequence"/>
</dbReference>
<dbReference type="EMBL" id="DS268437">
    <property type="protein sequence ID" value="EFO99212.1"/>
    <property type="molecule type" value="Genomic_DNA"/>
</dbReference>
<reference evidence="1" key="1">
    <citation type="submission" date="2007-07" db="EMBL/GenBank/DDBJ databases">
        <title>PCAP assembly of the Caenorhabditis remanei genome.</title>
        <authorList>
            <consortium name="The Caenorhabditis remanei Sequencing Consortium"/>
            <person name="Wilson R.K."/>
        </authorList>
    </citation>
    <scope>NUCLEOTIDE SEQUENCE [LARGE SCALE GENOMIC DNA]</scope>
    <source>
        <strain evidence="1">PB4641</strain>
    </source>
</reference>
<evidence type="ECO:0000313" key="1">
    <source>
        <dbReference type="EMBL" id="EFO99212.1"/>
    </source>
</evidence>
<dbReference type="InterPro" id="IPR021942">
    <property type="entry name" value="DUF3557"/>
</dbReference>
<proteinExistence type="predicted"/>
<dbReference type="HOGENOM" id="CLU_042576_3_1_1"/>
<accession>E3MDT4</accession>
<dbReference type="InParanoid" id="E3MDT4"/>
<protein>
    <recommendedName>
        <fullName evidence="3">F-box associated domain-containing protein</fullName>
    </recommendedName>
</protein>
<gene>
    <name evidence="1" type="ORF">CRE_17969</name>
</gene>